<keyword evidence="2" id="KW-0732">Signal</keyword>
<feature type="signal peptide" evidence="2">
    <location>
        <begin position="1"/>
        <end position="21"/>
    </location>
</feature>
<feature type="chain" id="PRO_5012485924" description="Mid2 domain-containing protein" evidence="2">
    <location>
        <begin position="22"/>
        <end position="263"/>
    </location>
</feature>
<keyword evidence="1" id="KW-0812">Transmembrane</keyword>
<keyword evidence="1" id="KW-0472">Membrane</keyword>
<dbReference type="EMBL" id="MCFA01000022">
    <property type="protein sequence ID" value="ORY15825.1"/>
    <property type="molecule type" value="Genomic_DNA"/>
</dbReference>
<accession>A0A1Y2A1B7</accession>
<evidence type="ECO:0000256" key="1">
    <source>
        <dbReference type="SAM" id="Phobius"/>
    </source>
</evidence>
<keyword evidence="4" id="KW-1185">Reference proteome</keyword>
<proteinExistence type="predicted"/>
<comment type="caution">
    <text evidence="3">The sequence shown here is derived from an EMBL/GenBank/DDBJ whole genome shotgun (WGS) entry which is preliminary data.</text>
</comment>
<organism evidence="3 4">
    <name type="scientific">Clohesyomyces aquaticus</name>
    <dbReference type="NCBI Taxonomy" id="1231657"/>
    <lineage>
        <taxon>Eukaryota</taxon>
        <taxon>Fungi</taxon>
        <taxon>Dikarya</taxon>
        <taxon>Ascomycota</taxon>
        <taxon>Pezizomycotina</taxon>
        <taxon>Dothideomycetes</taxon>
        <taxon>Pleosporomycetidae</taxon>
        <taxon>Pleosporales</taxon>
        <taxon>Lindgomycetaceae</taxon>
        <taxon>Clohesyomyces</taxon>
    </lineage>
</organism>
<feature type="transmembrane region" description="Helical" evidence="1">
    <location>
        <begin position="187"/>
        <end position="208"/>
    </location>
</feature>
<name>A0A1Y2A1B7_9PLEO</name>
<keyword evidence="1" id="KW-1133">Transmembrane helix</keyword>
<dbReference type="AlphaFoldDB" id="A0A1Y2A1B7"/>
<sequence length="263" mass="28541">MIQKPSSYANLFFLLLHTSMAQTCYGPNKIAEPDHVPCNSSAEHSHCCKPGDYCLDNGLCYDSAFTLSQWSCTDPSWTSPPCFQECKAAKTPVPITPTGRLDALGPNKRSFCCDANAFDQKSGNCTSFGQQSQPFTVPFGRVITDRRTGSIEVFNSTHTNTASWENATATTSSSLDVTAGATAKETAIGMGVGIPLALALIGVSFLLWRERRRGRELEERNRDMQQFVKEELVRRQGGGLYMKAFGGTSPGRVFSLEGGGARG</sequence>
<dbReference type="Proteomes" id="UP000193144">
    <property type="component" value="Unassembled WGS sequence"/>
</dbReference>
<dbReference type="OrthoDB" id="5215637at2759"/>
<evidence type="ECO:0000313" key="3">
    <source>
        <dbReference type="EMBL" id="ORY15825.1"/>
    </source>
</evidence>
<evidence type="ECO:0008006" key="5">
    <source>
        <dbReference type="Google" id="ProtNLM"/>
    </source>
</evidence>
<protein>
    <recommendedName>
        <fullName evidence="5">Mid2 domain-containing protein</fullName>
    </recommendedName>
</protein>
<evidence type="ECO:0000256" key="2">
    <source>
        <dbReference type="SAM" id="SignalP"/>
    </source>
</evidence>
<dbReference type="STRING" id="1231657.A0A1Y2A1B7"/>
<evidence type="ECO:0000313" key="4">
    <source>
        <dbReference type="Proteomes" id="UP000193144"/>
    </source>
</evidence>
<gene>
    <name evidence="3" type="ORF">BCR34DRAFT_153291</name>
</gene>
<reference evidence="3 4" key="1">
    <citation type="submission" date="2016-07" db="EMBL/GenBank/DDBJ databases">
        <title>Pervasive Adenine N6-methylation of Active Genes in Fungi.</title>
        <authorList>
            <consortium name="DOE Joint Genome Institute"/>
            <person name="Mondo S.J."/>
            <person name="Dannebaum R.O."/>
            <person name="Kuo R.C."/>
            <person name="Labutti K."/>
            <person name="Haridas S."/>
            <person name="Kuo A."/>
            <person name="Salamov A."/>
            <person name="Ahrendt S.R."/>
            <person name="Lipzen A."/>
            <person name="Sullivan W."/>
            <person name="Andreopoulos W.B."/>
            <person name="Clum A."/>
            <person name="Lindquist E."/>
            <person name="Daum C."/>
            <person name="Ramamoorthy G.K."/>
            <person name="Gryganskyi A."/>
            <person name="Culley D."/>
            <person name="Magnuson J.K."/>
            <person name="James T.Y."/>
            <person name="O'Malley M.A."/>
            <person name="Stajich J.E."/>
            <person name="Spatafora J.W."/>
            <person name="Visel A."/>
            <person name="Grigoriev I.V."/>
        </authorList>
    </citation>
    <scope>NUCLEOTIDE SEQUENCE [LARGE SCALE GENOMIC DNA]</scope>
    <source>
        <strain evidence="3 4">CBS 115471</strain>
    </source>
</reference>